<evidence type="ECO:0008006" key="2">
    <source>
        <dbReference type="Google" id="ProtNLM"/>
    </source>
</evidence>
<gene>
    <name evidence="1" type="ORF">Barrevirus1_63</name>
</gene>
<dbReference type="InterPro" id="IPR036465">
    <property type="entry name" value="vWFA_dom_sf"/>
</dbReference>
<dbReference type="SUPFAM" id="SSF53300">
    <property type="entry name" value="vWA-like"/>
    <property type="match status" value="1"/>
</dbReference>
<sequence length="375" mass="42050">MSDRYCLNCNHKFFYSGARTCPNCGTRSSKVLQKGLVSQVIPEYIGPVQAPQSIEPVPIRVPQYTAETVPIQIPQYTAVQPIQIPQYIAAEPVQIPQYAASVQIPQYVAAEPVQVFQSVAAAPEPSRFEQFVKQHELSAKVANDLQRVLATCEIVLLCDDSGSMSSLISEPGSTKKSTRWAELKKLAAALIEISTCVNEKGLDLYFLNRPKQVSVNSMAGLSALFLKDPAGNTGITSKLTQIYNDKKDLLAKEKGKQLLIIVISDGEPTDNYGGSPRRNLFNEINRLTSMGNIHISFAECTDNEEDMAYLDDWDNRLKNFDNNDDYRSELRRVKTINGQSFKFDYTDYVIKIMLATFIKSYFNLDQGRYGSRYGY</sequence>
<protein>
    <recommendedName>
        <fullName evidence="2">VWFA domain-containing protein</fullName>
    </recommendedName>
</protein>
<accession>A0A3G4ZS55</accession>
<organism evidence="1">
    <name type="scientific">Barrevirus sp</name>
    <dbReference type="NCBI Taxonomy" id="2487763"/>
    <lineage>
        <taxon>Viruses</taxon>
        <taxon>Varidnaviria</taxon>
        <taxon>Bamfordvirae</taxon>
        <taxon>Nucleocytoviricota</taxon>
        <taxon>Megaviricetes</taxon>
        <taxon>Imitervirales</taxon>
        <taxon>Mimiviridae</taxon>
        <taxon>Klosneuvirinae</taxon>
    </lineage>
</organism>
<dbReference type="EMBL" id="MK071998">
    <property type="protein sequence ID" value="AYV76841.1"/>
    <property type="molecule type" value="Genomic_DNA"/>
</dbReference>
<dbReference type="Gene3D" id="3.40.50.410">
    <property type="entry name" value="von Willebrand factor, type A domain"/>
    <property type="match status" value="1"/>
</dbReference>
<reference evidence="1" key="1">
    <citation type="submission" date="2018-10" db="EMBL/GenBank/DDBJ databases">
        <title>Hidden diversity of soil giant viruses.</title>
        <authorList>
            <person name="Schulz F."/>
            <person name="Alteio L."/>
            <person name="Goudeau D."/>
            <person name="Ryan E.M."/>
            <person name="Malmstrom R.R."/>
            <person name="Blanchard J."/>
            <person name="Woyke T."/>
        </authorList>
    </citation>
    <scope>NUCLEOTIDE SEQUENCE</scope>
    <source>
        <strain evidence="1">BAV1</strain>
    </source>
</reference>
<evidence type="ECO:0000313" key="1">
    <source>
        <dbReference type="EMBL" id="AYV76841.1"/>
    </source>
</evidence>
<dbReference type="PANTHER" id="PTHR34706">
    <property type="entry name" value="SLR1338 PROTEIN"/>
    <property type="match status" value="1"/>
</dbReference>
<proteinExistence type="predicted"/>
<name>A0A3G4ZS55_9VIRU</name>
<dbReference type="PANTHER" id="PTHR34706:SF1">
    <property type="entry name" value="VWFA DOMAIN-CONTAINING PROTEIN"/>
    <property type="match status" value="1"/>
</dbReference>